<protein>
    <submittedName>
        <fullName evidence="1">Uncharacterized protein</fullName>
    </submittedName>
</protein>
<proteinExistence type="predicted"/>
<accession>A0A699H2Z3</accession>
<dbReference type="EMBL" id="BKCJ010092435">
    <property type="protein sequence ID" value="GEX15509.1"/>
    <property type="molecule type" value="Genomic_DNA"/>
</dbReference>
<evidence type="ECO:0000313" key="1">
    <source>
        <dbReference type="EMBL" id="GEX15509.1"/>
    </source>
</evidence>
<gene>
    <name evidence="1" type="ORF">Tci_287484</name>
</gene>
<sequence>MAPLTFADTHNMIVFLTKSDASEGFDQIVDFLNAHTIQYALMVNPTIYVSCIKQFLALVSIKKSSDAMKLQDLIDKKKLIITEDTIHQVLQLDDADGIDCLPNEEIFVELARMGYEKPRMRPNIGEITELDADKDVTLVYVDADTQERIEEDVTDVKDINATESEPTVFDYEEVAMSMAQTLIKMKPKKAIILNEQMAKRYKRSTLIMSRKISEEDIQNVLKIVPMVEFKVEALQVKYPLIDWEIYSEGSRTYWRIIRVGGVTQAYQSFEDMLKDFDREDLDAIWRITKEKFSIALPIVDKEKAL</sequence>
<comment type="caution">
    <text evidence="1">The sequence shown here is derived from an EMBL/GenBank/DDBJ whole genome shotgun (WGS) entry which is preliminary data.</text>
</comment>
<name>A0A699H2Z3_TANCI</name>
<reference evidence="1" key="1">
    <citation type="journal article" date="2019" name="Sci. Rep.">
        <title>Draft genome of Tanacetum cinerariifolium, the natural source of mosquito coil.</title>
        <authorList>
            <person name="Yamashiro T."/>
            <person name="Shiraishi A."/>
            <person name="Satake H."/>
            <person name="Nakayama K."/>
        </authorList>
    </citation>
    <scope>NUCLEOTIDE SEQUENCE</scope>
</reference>
<organism evidence="1">
    <name type="scientific">Tanacetum cinerariifolium</name>
    <name type="common">Dalmatian daisy</name>
    <name type="synonym">Chrysanthemum cinerariifolium</name>
    <dbReference type="NCBI Taxonomy" id="118510"/>
    <lineage>
        <taxon>Eukaryota</taxon>
        <taxon>Viridiplantae</taxon>
        <taxon>Streptophyta</taxon>
        <taxon>Embryophyta</taxon>
        <taxon>Tracheophyta</taxon>
        <taxon>Spermatophyta</taxon>
        <taxon>Magnoliopsida</taxon>
        <taxon>eudicotyledons</taxon>
        <taxon>Gunneridae</taxon>
        <taxon>Pentapetalae</taxon>
        <taxon>asterids</taxon>
        <taxon>campanulids</taxon>
        <taxon>Asterales</taxon>
        <taxon>Asteraceae</taxon>
        <taxon>Asteroideae</taxon>
        <taxon>Anthemideae</taxon>
        <taxon>Anthemidinae</taxon>
        <taxon>Tanacetum</taxon>
    </lineage>
</organism>
<dbReference type="AlphaFoldDB" id="A0A699H2Z3"/>